<accession>A0A8S1VP52</accession>
<evidence type="ECO:0000313" key="2">
    <source>
        <dbReference type="Proteomes" id="UP000683925"/>
    </source>
</evidence>
<dbReference type="OMA" id="YDEKWIN"/>
<protein>
    <submittedName>
        <fullName evidence="1">Uncharacterized protein</fullName>
    </submittedName>
</protein>
<organism evidence="1 2">
    <name type="scientific">Paramecium octaurelia</name>
    <dbReference type="NCBI Taxonomy" id="43137"/>
    <lineage>
        <taxon>Eukaryota</taxon>
        <taxon>Sar</taxon>
        <taxon>Alveolata</taxon>
        <taxon>Ciliophora</taxon>
        <taxon>Intramacronucleata</taxon>
        <taxon>Oligohymenophorea</taxon>
        <taxon>Peniculida</taxon>
        <taxon>Parameciidae</taxon>
        <taxon>Paramecium</taxon>
    </lineage>
</organism>
<comment type="caution">
    <text evidence="1">The sequence shown here is derived from an EMBL/GenBank/DDBJ whole genome shotgun (WGS) entry which is preliminary data.</text>
</comment>
<dbReference type="OrthoDB" id="323110at2759"/>
<reference evidence="1" key="1">
    <citation type="submission" date="2021-01" db="EMBL/GenBank/DDBJ databases">
        <authorList>
            <consortium name="Genoscope - CEA"/>
            <person name="William W."/>
        </authorList>
    </citation>
    <scope>NUCLEOTIDE SEQUENCE</scope>
</reference>
<dbReference type="EMBL" id="CAJJDP010000071">
    <property type="protein sequence ID" value="CAD8178980.1"/>
    <property type="molecule type" value="Genomic_DNA"/>
</dbReference>
<dbReference type="AlphaFoldDB" id="A0A8S1VP52"/>
<gene>
    <name evidence="1" type="ORF">POCTA_138.1.T0720060</name>
</gene>
<proteinExistence type="predicted"/>
<name>A0A8S1VP52_PAROT</name>
<dbReference type="Proteomes" id="UP000683925">
    <property type="component" value="Unassembled WGS sequence"/>
</dbReference>
<evidence type="ECO:0000313" key="1">
    <source>
        <dbReference type="EMBL" id="CAD8178980.1"/>
    </source>
</evidence>
<sequence>MDSNRRIQKEVYKMKITFQIQAVLLDEFHIQNTNQQESTREVDQNMILQVIQDEDIRTIITTSSQIQREFIQIPIIFVQVNQDGQVNSDIIIRDNGSITITQGNILYLFDTYITMIKYIICLQLIRNFTQDLHNLDPLTQDIIKSNKELKDYIELIKFGLGSSNSTQDPNSQILVNQQTYQLPPPIRIPVFQFNQFQLNE</sequence>
<keyword evidence="2" id="KW-1185">Reference proteome</keyword>